<evidence type="ECO:0000256" key="7">
    <source>
        <dbReference type="ARBA" id="ARBA00023136"/>
    </source>
</evidence>
<gene>
    <name evidence="12" type="ORF">OESDEN_10591</name>
</gene>
<comment type="caution">
    <text evidence="10">Lacks conserved residue(s) required for the propagation of feature annotation.</text>
</comment>
<keyword evidence="13" id="KW-1185">Reference proteome</keyword>
<accession>A0A0B1T082</accession>
<evidence type="ECO:0000256" key="10">
    <source>
        <dbReference type="RuleBase" id="RU361221"/>
    </source>
</evidence>
<sequence>LQQAFSHTLSDFFVSCSWLDEPDNPHGCGSLTGQNFTRTNWAGPNNDINIFHSLIAFQTVYFAVFQFLLSIIASTLPIAAGIFMPVFVLGASFGRTVGELLRVLYPYGIVYGVMSTRVNPGMYAVAGAAAFCGAVTHTVSVAVIVFELTGQLVLLIPVMISVLIANAVCSYLQPSIYDSIIKIKHLPYLPDISHSSSMYHSLTAEQFMTTPAAFIARDSTYGELQELISGMSHVRAFPLVENKKTMSLVGSISRSQLFKALQAKVGVKARQAEAAERIRRAINHVTKRYAVLGDVKLNARKSAIVPVGQKRNVTRFTVESVDDSAESLNIVPLQLVASVHNLLNIPTPSHVLSESAENPQPIMAVGRKRSRSSDLLDVPYLSDAHHSIGDKFPEFLHIQAS</sequence>
<evidence type="ECO:0000256" key="9">
    <source>
        <dbReference type="PROSITE-ProRule" id="PRU00703"/>
    </source>
</evidence>
<evidence type="ECO:0000256" key="8">
    <source>
        <dbReference type="ARBA" id="ARBA00023214"/>
    </source>
</evidence>
<dbReference type="InterPro" id="IPR014743">
    <property type="entry name" value="Cl-channel_core"/>
</dbReference>
<name>A0A0B1T082_OESDE</name>
<evidence type="ECO:0000256" key="3">
    <source>
        <dbReference type="ARBA" id="ARBA00022692"/>
    </source>
</evidence>
<organism evidence="12 13">
    <name type="scientific">Oesophagostomum dentatum</name>
    <name type="common">Nodular worm</name>
    <dbReference type="NCBI Taxonomy" id="61180"/>
    <lineage>
        <taxon>Eukaryota</taxon>
        <taxon>Metazoa</taxon>
        <taxon>Ecdysozoa</taxon>
        <taxon>Nematoda</taxon>
        <taxon>Chromadorea</taxon>
        <taxon>Rhabditida</taxon>
        <taxon>Rhabditina</taxon>
        <taxon>Rhabditomorpha</taxon>
        <taxon>Strongyloidea</taxon>
        <taxon>Strongylidae</taxon>
        <taxon>Oesophagostomum</taxon>
    </lineage>
</organism>
<dbReference type="InterPro" id="IPR000644">
    <property type="entry name" value="CBS_dom"/>
</dbReference>
<evidence type="ECO:0000256" key="2">
    <source>
        <dbReference type="ARBA" id="ARBA00022448"/>
    </source>
</evidence>
<keyword evidence="5 10" id="KW-1133">Transmembrane helix</keyword>
<keyword evidence="7 10" id="KW-0472">Membrane</keyword>
<keyword evidence="8 10" id="KW-0868">Chloride</keyword>
<keyword evidence="9" id="KW-0129">CBS domain</keyword>
<feature type="non-terminal residue" evidence="12">
    <location>
        <position position="1"/>
    </location>
</feature>
<dbReference type="GO" id="GO:0005886">
    <property type="term" value="C:plasma membrane"/>
    <property type="evidence" value="ECO:0007669"/>
    <property type="project" value="TreeGrafter"/>
</dbReference>
<dbReference type="InterPro" id="IPR001807">
    <property type="entry name" value="ClC"/>
</dbReference>
<evidence type="ECO:0000256" key="6">
    <source>
        <dbReference type="ARBA" id="ARBA00023065"/>
    </source>
</evidence>
<dbReference type="Pfam" id="PF00654">
    <property type="entry name" value="Voltage_CLC"/>
    <property type="match status" value="1"/>
</dbReference>
<dbReference type="Gene3D" id="1.10.3080.10">
    <property type="entry name" value="Clc chloride channel"/>
    <property type="match status" value="1"/>
</dbReference>
<dbReference type="PANTHER" id="PTHR45720:SF10">
    <property type="entry name" value="CHLORIDE CHANNEL PROTEIN 2"/>
    <property type="match status" value="1"/>
</dbReference>
<keyword evidence="3 10" id="KW-0812">Transmembrane</keyword>
<dbReference type="Proteomes" id="UP000053660">
    <property type="component" value="Unassembled WGS sequence"/>
</dbReference>
<evidence type="ECO:0000256" key="4">
    <source>
        <dbReference type="ARBA" id="ARBA00022737"/>
    </source>
</evidence>
<keyword evidence="2 10" id="KW-0813">Transport</keyword>
<evidence type="ECO:0000256" key="5">
    <source>
        <dbReference type="ARBA" id="ARBA00022989"/>
    </source>
</evidence>
<dbReference type="InterPro" id="IPR046342">
    <property type="entry name" value="CBS_dom_sf"/>
</dbReference>
<dbReference type="PRINTS" id="PR00762">
    <property type="entry name" value="CLCHANNEL"/>
</dbReference>
<keyword evidence="6 10" id="KW-0406">Ion transport</keyword>
<dbReference type="PROSITE" id="PS51371">
    <property type="entry name" value="CBS"/>
    <property type="match status" value="1"/>
</dbReference>
<feature type="transmembrane region" description="Helical" evidence="10">
    <location>
        <begin position="76"/>
        <end position="94"/>
    </location>
</feature>
<evidence type="ECO:0000313" key="13">
    <source>
        <dbReference type="Proteomes" id="UP000053660"/>
    </source>
</evidence>
<dbReference type="PANTHER" id="PTHR45720">
    <property type="entry name" value="CHLORIDE CHANNEL PROTEIN 2"/>
    <property type="match status" value="1"/>
</dbReference>
<reference evidence="12 13" key="1">
    <citation type="submission" date="2014-03" db="EMBL/GenBank/DDBJ databases">
        <title>Draft genome of the hookworm Oesophagostomum dentatum.</title>
        <authorList>
            <person name="Mitreva M."/>
        </authorList>
    </citation>
    <scope>NUCLEOTIDE SEQUENCE [LARGE SCALE GENOMIC DNA]</scope>
    <source>
        <strain evidence="12 13">OD-Hann</strain>
    </source>
</reference>
<feature type="transmembrane region" description="Helical" evidence="10">
    <location>
        <begin position="123"/>
        <end position="146"/>
    </location>
</feature>
<evidence type="ECO:0000259" key="11">
    <source>
        <dbReference type="PROSITE" id="PS51371"/>
    </source>
</evidence>
<comment type="subcellular location">
    <subcellularLocation>
        <location evidence="1 10">Membrane</location>
        <topology evidence="1 10">Multi-pass membrane protein</topology>
    </subcellularLocation>
</comment>
<dbReference type="SUPFAM" id="SSF54631">
    <property type="entry name" value="CBS-domain pair"/>
    <property type="match status" value="1"/>
</dbReference>
<comment type="similarity">
    <text evidence="10">Belongs to the chloride channel (TC 2.A.49) family.</text>
</comment>
<dbReference type="GO" id="GO:0005247">
    <property type="term" value="F:voltage-gated chloride channel activity"/>
    <property type="evidence" value="ECO:0007669"/>
    <property type="project" value="TreeGrafter"/>
</dbReference>
<feature type="transmembrane region" description="Helical" evidence="10">
    <location>
        <begin position="152"/>
        <end position="172"/>
    </location>
</feature>
<dbReference type="Gene3D" id="3.10.580.10">
    <property type="entry name" value="CBS-domain"/>
    <property type="match status" value="1"/>
</dbReference>
<dbReference type="AlphaFoldDB" id="A0A0B1T082"/>
<dbReference type="InterPro" id="IPR050970">
    <property type="entry name" value="Cl_channel_volt-gated"/>
</dbReference>
<evidence type="ECO:0000256" key="1">
    <source>
        <dbReference type="ARBA" id="ARBA00004141"/>
    </source>
</evidence>
<feature type="domain" description="CBS" evidence="11">
    <location>
        <begin position="208"/>
        <end position="267"/>
    </location>
</feature>
<evidence type="ECO:0000313" key="12">
    <source>
        <dbReference type="EMBL" id="KHJ89581.1"/>
    </source>
</evidence>
<protein>
    <recommendedName>
        <fullName evidence="10">Chloride channel protein</fullName>
    </recommendedName>
</protein>
<dbReference type="EMBL" id="KN554029">
    <property type="protein sequence ID" value="KHJ89581.1"/>
    <property type="molecule type" value="Genomic_DNA"/>
</dbReference>
<dbReference type="OrthoDB" id="4564at2759"/>
<dbReference type="SUPFAM" id="SSF81340">
    <property type="entry name" value="Clc chloride channel"/>
    <property type="match status" value="1"/>
</dbReference>
<keyword evidence="4" id="KW-0677">Repeat</keyword>
<proteinExistence type="inferred from homology"/>